<feature type="region of interest" description="Disordered" evidence="1">
    <location>
        <begin position="1"/>
        <end position="23"/>
    </location>
</feature>
<organism evidence="2 3">
    <name type="scientific">Ascaris lumbricoides</name>
    <name type="common">Giant roundworm</name>
    <dbReference type="NCBI Taxonomy" id="6252"/>
    <lineage>
        <taxon>Eukaryota</taxon>
        <taxon>Metazoa</taxon>
        <taxon>Ecdysozoa</taxon>
        <taxon>Nematoda</taxon>
        <taxon>Chromadorea</taxon>
        <taxon>Rhabditida</taxon>
        <taxon>Spirurina</taxon>
        <taxon>Ascaridomorpha</taxon>
        <taxon>Ascaridoidea</taxon>
        <taxon>Ascarididae</taxon>
        <taxon>Ascaris</taxon>
    </lineage>
</organism>
<dbReference type="WBParaSite" id="ALUE_0000766601-mRNA-1">
    <property type="protein sequence ID" value="ALUE_0000766601-mRNA-1"/>
    <property type="gene ID" value="ALUE_0000766601"/>
</dbReference>
<evidence type="ECO:0000313" key="2">
    <source>
        <dbReference type="Proteomes" id="UP000036681"/>
    </source>
</evidence>
<dbReference type="Proteomes" id="UP000036681">
    <property type="component" value="Unplaced"/>
</dbReference>
<name>A0A0M3HWT8_ASCLU</name>
<accession>A0A0M3HWT8</accession>
<sequence>MPFHITNESPYSQTRYTAKRPRRKCQRILTAQSLPTQVFDARGPATKTFVQEARNATNTRCADFASKR</sequence>
<protein>
    <submittedName>
        <fullName evidence="3">Uncharacterized protein</fullName>
    </submittedName>
</protein>
<evidence type="ECO:0000313" key="3">
    <source>
        <dbReference type="WBParaSite" id="ALUE_0000766601-mRNA-1"/>
    </source>
</evidence>
<evidence type="ECO:0000256" key="1">
    <source>
        <dbReference type="SAM" id="MobiDB-lite"/>
    </source>
</evidence>
<proteinExistence type="predicted"/>
<dbReference type="AlphaFoldDB" id="A0A0M3HWT8"/>
<feature type="compositionally biased region" description="Polar residues" evidence="1">
    <location>
        <begin position="1"/>
        <end position="16"/>
    </location>
</feature>
<reference evidence="3" key="1">
    <citation type="submission" date="2017-02" db="UniProtKB">
        <authorList>
            <consortium name="WormBaseParasite"/>
        </authorList>
    </citation>
    <scope>IDENTIFICATION</scope>
</reference>
<keyword evidence="2" id="KW-1185">Reference proteome</keyword>